<dbReference type="EMBL" id="BARU01031208">
    <property type="protein sequence ID" value="GAH72074.1"/>
    <property type="molecule type" value="Genomic_DNA"/>
</dbReference>
<proteinExistence type="predicted"/>
<evidence type="ECO:0008006" key="3">
    <source>
        <dbReference type="Google" id="ProtNLM"/>
    </source>
</evidence>
<reference evidence="2" key="1">
    <citation type="journal article" date="2014" name="Front. Microbiol.">
        <title>High frequency of phylogenetically diverse reductive dehalogenase-homologous genes in deep subseafloor sedimentary metagenomes.</title>
        <authorList>
            <person name="Kawai M."/>
            <person name="Futagami T."/>
            <person name="Toyoda A."/>
            <person name="Takaki Y."/>
            <person name="Nishi S."/>
            <person name="Hori S."/>
            <person name="Arai W."/>
            <person name="Tsubouchi T."/>
            <person name="Morono Y."/>
            <person name="Uchiyama I."/>
            <person name="Ito T."/>
            <person name="Fujiyama A."/>
            <person name="Inagaki F."/>
            <person name="Takami H."/>
        </authorList>
    </citation>
    <scope>NUCLEOTIDE SEQUENCE</scope>
    <source>
        <strain evidence="2">Expedition CK06-06</strain>
    </source>
</reference>
<sequence>MGHESVKLELIEWLMKLEDDETINYLKVVKDSSASDHDWWDDLTNEQKQGIERGLRDIDNGRTVPHDQVKKRYGL</sequence>
<evidence type="ECO:0000256" key="1">
    <source>
        <dbReference type="SAM" id="MobiDB-lite"/>
    </source>
</evidence>
<dbReference type="AlphaFoldDB" id="X1J154"/>
<organism evidence="2">
    <name type="scientific">marine sediment metagenome</name>
    <dbReference type="NCBI Taxonomy" id="412755"/>
    <lineage>
        <taxon>unclassified sequences</taxon>
        <taxon>metagenomes</taxon>
        <taxon>ecological metagenomes</taxon>
    </lineage>
</organism>
<name>X1J154_9ZZZZ</name>
<comment type="caution">
    <text evidence="2">The sequence shown here is derived from an EMBL/GenBank/DDBJ whole genome shotgun (WGS) entry which is preliminary data.</text>
</comment>
<protein>
    <recommendedName>
        <fullName evidence="3">Addiction module component</fullName>
    </recommendedName>
</protein>
<gene>
    <name evidence="2" type="ORF">S03H2_49394</name>
</gene>
<feature type="region of interest" description="Disordered" evidence="1">
    <location>
        <begin position="51"/>
        <end position="75"/>
    </location>
</feature>
<accession>X1J154</accession>
<evidence type="ECO:0000313" key="2">
    <source>
        <dbReference type="EMBL" id="GAH72074.1"/>
    </source>
</evidence>